<dbReference type="EnsemblProtists" id="HpaT807287">
    <property type="protein sequence ID" value="HpaP807287"/>
    <property type="gene ID" value="HpaG807287"/>
</dbReference>
<dbReference type="VEuPathDB" id="FungiDB:HpaG807287"/>
<evidence type="ECO:0000313" key="1">
    <source>
        <dbReference type="EnsemblProtists" id="HpaP807287"/>
    </source>
</evidence>
<dbReference type="EMBL" id="JH598389">
    <property type="status" value="NOT_ANNOTATED_CDS"/>
    <property type="molecule type" value="Genomic_DNA"/>
</dbReference>
<dbReference type="HOGENOM" id="CLU_1362681_0_0_1"/>
<organism evidence="1 2">
    <name type="scientific">Hyaloperonospora arabidopsidis (strain Emoy2)</name>
    <name type="common">Downy mildew agent</name>
    <name type="synonym">Peronospora arabidopsidis</name>
    <dbReference type="NCBI Taxonomy" id="559515"/>
    <lineage>
        <taxon>Eukaryota</taxon>
        <taxon>Sar</taxon>
        <taxon>Stramenopiles</taxon>
        <taxon>Oomycota</taxon>
        <taxon>Peronosporomycetes</taxon>
        <taxon>Peronosporales</taxon>
        <taxon>Peronosporaceae</taxon>
        <taxon>Hyaloperonospora</taxon>
    </lineage>
</organism>
<proteinExistence type="predicted"/>
<dbReference type="Proteomes" id="UP000011713">
    <property type="component" value="Unassembled WGS sequence"/>
</dbReference>
<dbReference type="InParanoid" id="M4BLK2"/>
<evidence type="ECO:0000313" key="2">
    <source>
        <dbReference type="Proteomes" id="UP000011713"/>
    </source>
</evidence>
<name>M4BLK2_HYAAE</name>
<reference evidence="2" key="1">
    <citation type="journal article" date="2010" name="Science">
        <title>Signatures of adaptation to obligate biotrophy in the Hyaloperonospora arabidopsidis genome.</title>
        <authorList>
            <person name="Baxter L."/>
            <person name="Tripathy S."/>
            <person name="Ishaque N."/>
            <person name="Boot N."/>
            <person name="Cabral A."/>
            <person name="Kemen E."/>
            <person name="Thines M."/>
            <person name="Ah-Fong A."/>
            <person name="Anderson R."/>
            <person name="Badejoko W."/>
            <person name="Bittner-Eddy P."/>
            <person name="Boore J.L."/>
            <person name="Chibucos M.C."/>
            <person name="Coates M."/>
            <person name="Dehal P."/>
            <person name="Delehaunty K."/>
            <person name="Dong S."/>
            <person name="Downton P."/>
            <person name="Dumas B."/>
            <person name="Fabro G."/>
            <person name="Fronick C."/>
            <person name="Fuerstenberg S.I."/>
            <person name="Fulton L."/>
            <person name="Gaulin E."/>
            <person name="Govers F."/>
            <person name="Hughes L."/>
            <person name="Humphray S."/>
            <person name="Jiang R.H."/>
            <person name="Judelson H."/>
            <person name="Kamoun S."/>
            <person name="Kyung K."/>
            <person name="Meijer H."/>
            <person name="Minx P."/>
            <person name="Morris P."/>
            <person name="Nelson J."/>
            <person name="Phuntumart V."/>
            <person name="Qutob D."/>
            <person name="Rehmany A."/>
            <person name="Rougon-Cardoso A."/>
            <person name="Ryden P."/>
            <person name="Torto-Alalibo T."/>
            <person name="Studholme D."/>
            <person name="Wang Y."/>
            <person name="Win J."/>
            <person name="Wood J."/>
            <person name="Clifton S.W."/>
            <person name="Rogers J."/>
            <person name="Van den Ackerveken G."/>
            <person name="Jones J.D."/>
            <person name="McDowell J.M."/>
            <person name="Beynon J."/>
            <person name="Tyler B.M."/>
        </authorList>
    </citation>
    <scope>NUCLEOTIDE SEQUENCE [LARGE SCALE GENOMIC DNA]</scope>
    <source>
        <strain evidence="2">Emoy2</strain>
    </source>
</reference>
<dbReference type="AlphaFoldDB" id="M4BLK2"/>
<reference evidence="1" key="2">
    <citation type="submission" date="2015-06" db="UniProtKB">
        <authorList>
            <consortium name="EnsemblProtists"/>
        </authorList>
    </citation>
    <scope>IDENTIFICATION</scope>
    <source>
        <strain evidence="1">Emoy2</strain>
    </source>
</reference>
<sequence length="201" mass="22128">MAETTVTFENTMRMGDLDGDSVSFPPCAASVPIPMELSKGIEEELKTSAGQLSYPTPNPYALQSIPIHHRAAQETRLVVRTPMDHFRTPDAHDQTLRATHVRKIPETVSAAVAAAAVPEHTKQIAANTAVIRSCFIQHISVAALSSPLHVGPKDKPRGSTHARWTLQHCSVAYHTRLLILPRCREKPYEFLAIPSTAKPNW</sequence>
<accession>M4BLK2</accession>
<protein>
    <submittedName>
        <fullName evidence="1">Uncharacterized protein</fullName>
    </submittedName>
</protein>
<keyword evidence="2" id="KW-1185">Reference proteome</keyword>